<proteinExistence type="predicted"/>
<sequence>MKFLKNRTTGGRGRQFRLLQRTKTKAADDRSHYRDESKFMLPACKYIFNVVGKSPELQDEVFDLLERKKKETLAHKRSFFVRMVSDPKIYNPSIAKSLPSTRRHLTETADSPMSPDGNITIQPPSSSSWISWPLAFLFQGIAEDGSASDLPIR</sequence>
<dbReference type="InParanoid" id="A0A6P7GC23"/>
<evidence type="ECO:0000313" key="1">
    <source>
        <dbReference type="RefSeq" id="XP_028146921.1"/>
    </source>
</evidence>
<name>A0A6P7GC23_DIAVI</name>
<protein>
    <submittedName>
        <fullName evidence="1">Uncharacterized protein LOC114340379</fullName>
    </submittedName>
</protein>
<accession>A0A6P7GC23</accession>
<gene>
    <name evidence="1" type="primary">LOC114340379</name>
</gene>
<dbReference type="AlphaFoldDB" id="A0A6P7GC23"/>
<organism evidence="1">
    <name type="scientific">Diabrotica virgifera virgifera</name>
    <name type="common">western corn rootworm</name>
    <dbReference type="NCBI Taxonomy" id="50390"/>
    <lineage>
        <taxon>Eukaryota</taxon>
        <taxon>Metazoa</taxon>
        <taxon>Ecdysozoa</taxon>
        <taxon>Arthropoda</taxon>
        <taxon>Hexapoda</taxon>
        <taxon>Insecta</taxon>
        <taxon>Pterygota</taxon>
        <taxon>Neoptera</taxon>
        <taxon>Endopterygota</taxon>
        <taxon>Coleoptera</taxon>
        <taxon>Polyphaga</taxon>
        <taxon>Cucujiformia</taxon>
        <taxon>Chrysomeloidea</taxon>
        <taxon>Chrysomelidae</taxon>
        <taxon>Galerucinae</taxon>
        <taxon>Diabroticina</taxon>
        <taxon>Diabroticites</taxon>
        <taxon>Diabrotica</taxon>
    </lineage>
</organism>
<dbReference type="RefSeq" id="XP_028146921.1">
    <property type="nucleotide sequence ID" value="XM_028291120.1"/>
</dbReference>
<reference evidence="1" key="1">
    <citation type="submission" date="2025-08" db="UniProtKB">
        <authorList>
            <consortium name="RefSeq"/>
        </authorList>
    </citation>
    <scope>IDENTIFICATION</scope>
    <source>
        <tissue evidence="1">Whole insect</tissue>
    </source>
</reference>